<dbReference type="CDD" id="cd02966">
    <property type="entry name" value="TlpA_like_family"/>
    <property type="match status" value="1"/>
</dbReference>
<dbReference type="InterPro" id="IPR036249">
    <property type="entry name" value="Thioredoxin-like_sf"/>
</dbReference>
<keyword evidence="4" id="KW-1015">Disulfide bond</keyword>
<comment type="caution">
    <text evidence="7">The sequence shown here is derived from an EMBL/GenBank/DDBJ whole genome shotgun (WGS) entry which is preliminary data.</text>
</comment>
<evidence type="ECO:0000256" key="6">
    <source>
        <dbReference type="SAM" id="MobiDB-lite"/>
    </source>
</evidence>
<keyword evidence="3" id="KW-0735">Signal-anchor</keyword>
<dbReference type="PANTHER" id="PTHR42852:SF6">
    <property type="entry name" value="THIOL:DISULFIDE INTERCHANGE PROTEIN DSBE"/>
    <property type="match status" value="1"/>
</dbReference>
<dbReference type="OrthoDB" id="9796554at2"/>
<keyword evidence="5" id="KW-0676">Redox-active center</keyword>
<dbReference type="GO" id="GO:0016491">
    <property type="term" value="F:oxidoreductase activity"/>
    <property type="evidence" value="ECO:0007669"/>
    <property type="project" value="InterPro"/>
</dbReference>
<keyword evidence="3" id="KW-0812">Transmembrane</keyword>
<protein>
    <submittedName>
        <fullName evidence="7">Redoxin domain-containing protein</fullName>
    </submittedName>
</protein>
<dbReference type="InterPro" id="IPR013766">
    <property type="entry name" value="Thioredoxin_domain"/>
</dbReference>
<dbReference type="EMBL" id="VDLX02000015">
    <property type="protein sequence ID" value="KAB8190497.1"/>
    <property type="molecule type" value="Genomic_DNA"/>
</dbReference>
<dbReference type="PROSITE" id="PS51352">
    <property type="entry name" value="THIOREDOXIN_2"/>
    <property type="match status" value="1"/>
</dbReference>
<dbReference type="InterPro" id="IPR017937">
    <property type="entry name" value="Thioredoxin_CS"/>
</dbReference>
<dbReference type="PROSITE" id="PS00194">
    <property type="entry name" value="THIOREDOXIN_1"/>
    <property type="match status" value="1"/>
</dbReference>
<reference evidence="7 8" key="1">
    <citation type="submission" date="2019-10" db="EMBL/GenBank/DDBJ databases">
        <title>Nonomuraea sp. nov., isolated from Phyllanthus amarus.</title>
        <authorList>
            <person name="Klykleung N."/>
            <person name="Tanasupawat S."/>
        </authorList>
    </citation>
    <scope>NUCLEOTIDE SEQUENCE [LARGE SCALE GENOMIC DNA]</scope>
    <source>
        <strain evidence="7 8">PA1-10</strain>
    </source>
</reference>
<evidence type="ECO:0000256" key="2">
    <source>
        <dbReference type="ARBA" id="ARBA00022748"/>
    </source>
</evidence>
<dbReference type="AlphaFoldDB" id="A0A5C4VXH9"/>
<comment type="subcellular location">
    <subcellularLocation>
        <location evidence="1">Cell envelope</location>
    </subcellularLocation>
</comment>
<dbReference type="InterPro" id="IPR050553">
    <property type="entry name" value="Thioredoxin_ResA/DsbE_sf"/>
</dbReference>
<dbReference type="GO" id="GO:0030313">
    <property type="term" value="C:cell envelope"/>
    <property type="evidence" value="ECO:0007669"/>
    <property type="project" value="UniProtKB-SubCell"/>
</dbReference>
<accession>A0A5C4VXH9</accession>
<evidence type="ECO:0000313" key="7">
    <source>
        <dbReference type="EMBL" id="KAB8190497.1"/>
    </source>
</evidence>
<dbReference type="GO" id="GO:0016209">
    <property type="term" value="F:antioxidant activity"/>
    <property type="evidence" value="ECO:0007669"/>
    <property type="project" value="InterPro"/>
</dbReference>
<dbReference type="Pfam" id="PF00578">
    <property type="entry name" value="AhpC-TSA"/>
    <property type="match status" value="1"/>
</dbReference>
<dbReference type="GO" id="GO:0017004">
    <property type="term" value="P:cytochrome complex assembly"/>
    <property type="evidence" value="ECO:0007669"/>
    <property type="project" value="UniProtKB-KW"/>
</dbReference>
<proteinExistence type="predicted"/>
<keyword evidence="8" id="KW-1185">Reference proteome</keyword>
<sequence>MSGARGATGRVASSTACSTRRSSSVRANRSIGPISLVLVGLLVAGCAGNQSGQPQAGDTRFVAGDGKMQVFGAGERKPAPAVQGPTLDGSTASLAAHKGEVVVLNFWASWCGPCRAEAPVLKEVAAKTKDTGVQFLGVDFKDRQADALAFERTEKTGYPHIFDQPGKVALSFQGTVPPAAIPSTLIIDKQGRIAARALGAVKYTDLLDTVTKVRDE</sequence>
<gene>
    <name evidence="7" type="ORF">FH608_033725</name>
</gene>
<dbReference type="PANTHER" id="PTHR42852">
    <property type="entry name" value="THIOL:DISULFIDE INTERCHANGE PROTEIN DSBE"/>
    <property type="match status" value="1"/>
</dbReference>
<dbReference type="SUPFAM" id="SSF52833">
    <property type="entry name" value="Thioredoxin-like"/>
    <property type="match status" value="1"/>
</dbReference>
<dbReference type="Gene3D" id="3.40.30.10">
    <property type="entry name" value="Glutaredoxin"/>
    <property type="match status" value="1"/>
</dbReference>
<evidence type="ECO:0000256" key="5">
    <source>
        <dbReference type="ARBA" id="ARBA00023284"/>
    </source>
</evidence>
<evidence type="ECO:0000256" key="1">
    <source>
        <dbReference type="ARBA" id="ARBA00004196"/>
    </source>
</evidence>
<evidence type="ECO:0000313" key="8">
    <source>
        <dbReference type="Proteomes" id="UP000312512"/>
    </source>
</evidence>
<evidence type="ECO:0000256" key="4">
    <source>
        <dbReference type="ARBA" id="ARBA00023157"/>
    </source>
</evidence>
<organism evidence="7 8">
    <name type="scientific">Nonomuraea phyllanthi</name>
    <dbReference type="NCBI Taxonomy" id="2219224"/>
    <lineage>
        <taxon>Bacteria</taxon>
        <taxon>Bacillati</taxon>
        <taxon>Actinomycetota</taxon>
        <taxon>Actinomycetes</taxon>
        <taxon>Streptosporangiales</taxon>
        <taxon>Streptosporangiaceae</taxon>
        <taxon>Nonomuraea</taxon>
    </lineage>
</organism>
<dbReference type="Proteomes" id="UP000312512">
    <property type="component" value="Unassembled WGS sequence"/>
</dbReference>
<keyword evidence="2" id="KW-0201">Cytochrome c-type biogenesis</keyword>
<feature type="region of interest" description="Disordered" evidence="6">
    <location>
        <begin position="1"/>
        <end position="24"/>
    </location>
</feature>
<accession>A0A5P9YIT7</accession>
<dbReference type="InterPro" id="IPR000866">
    <property type="entry name" value="AhpC/TSA"/>
</dbReference>
<evidence type="ECO:0000256" key="3">
    <source>
        <dbReference type="ARBA" id="ARBA00022968"/>
    </source>
</evidence>
<name>A0A5C4VXH9_9ACTN</name>
<feature type="compositionally biased region" description="Low complexity" evidence="6">
    <location>
        <begin position="10"/>
        <end position="24"/>
    </location>
</feature>